<protein>
    <submittedName>
        <fullName evidence="7">Glycosyltransferase family 2 protein</fullName>
        <ecNumber evidence="7">2.4.-.-</ecNumber>
    </submittedName>
</protein>
<sequence length="339" mass="37725">MTAGTSVGVIVLAHGAEPWLTECVNSVLASEGVEVELVVVDNSAAPEDIRPLRHRQDLVVLEPGTNTGFAGGCNLGAEHLTSEYLALVNSDCLLDATTLAQLVSEARRPDAGPVMASIRFAERPDVLNSSGNPVHLLGICWAGGLEETEHRTEPYDVSSASGACLVLRRELWSRLAGFDEFYFAYLEDTELSLRCRRWGLVPRCVPTAIARHHYEFSRNPTKMYLLERNRLLLLATMWPKRALLLLAPLLIAFEIALTLLAFAQGWGPKKVAGWLWLARNTAHVRARRRILQSERAVPQQEWMERLTTRFADHVIGSAAATRVVNAVVTTYWRLVRRLV</sequence>
<dbReference type="InterPro" id="IPR029044">
    <property type="entry name" value="Nucleotide-diphossugar_trans"/>
</dbReference>
<keyword evidence="5" id="KW-1133">Transmembrane helix</keyword>
<organism evidence="7 8">
    <name type="scientific">Actinomycetospora aeridis</name>
    <dbReference type="NCBI Taxonomy" id="3129231"/>
    <lineage>
        <taxon>Bacteria</taxon>
        <taxon>Bacillati</taxon>
        <taxon>Actinomycetota</taxon>
        <taxon>Actinomycetes</taxon>
        <taxon>Pseudonocardiales</taxon>
        <taxon>Pseudonocardiaceae</taxon>
        <taxon>Actinomycetospora</taxon>
    </lineage>
</organism>
<dbReference type="EMBL" id="JBBEGL010000002">
    <property type="protein sequence ID" value="MEJ2886622.1"/>
    <property type="molecule type" value="Genomic_DNA"/>
</dbReference>
<keyword evidence="4 7" id="KW-0808">Transferase</keyword>
<evidence type="ECO:0000256" key="2">
    <source>
        <dbReference type="ARBA" id="ARBA00006739"/>
    </source>
</evidence>
<feature type="domain" description="Glycosyltransferase 2-like" evidence="6">
    <location>
        <begin position="9"/>
        <end position="171"/>
    </location>
</feature>
<keyword evidence="5" id="KW-0472">Membrane</keyword>
<evidence type="ECO:0000313" key="7">
    <source>
        <dbReference type="EMBL" id="MEJ2886622.1"/>
    </source>
</evidence>
<name>A0ABU8N2K2_9PSEU</name>
<dbReference type="Gene3D" id="3.90.550.10">
    <property type="entry name" value="Spore Coat Polysaccharide Biosynthesis Protein SpsA, Chain A"/>
    <property type="match status" value="1"/>
</dbReference>
<evidence type="ECO:0000259" key="6">
    <source>
        <dbReference type="Pfam" id="PF00535"/>
    </source>
</evidence>
<feature type="transmembrane region" description="Helical" evidence="5">
    <location>
        <begin position="242"/>
        <end position="263"/>
    </location>
</feature>
<comment type="pathway">
    <text evidence="1">Cell wall biogenesis; cell wall polysaccharide biosynthesis.</text>
</comment>
<proteinExistence type="inferred from homology"/>
<dbReference type="PANTHER" id="PTHR43179">
    <property type="entry name" value="RHAMNOSYLTRANSFERASE WBBL"/>
    <property type="match status" value="1"/>
</dbReference>
<evidence type="ECO:0000313" key="8">
    <source>
        <dbReference type="Proteomes" id="UP001370100"/>
    </source>
</evidence>
<dbReference type="RefSeq" id="WP_337713348.1">
    <property type="nucleotide sequence ID" value="NZ_JBBEGL010000002.1"/>
</dbReference>
<gene>
    <name evidence="7" type="ORF">WCD41_09195</name>
</gene>
<dbReference type="GO" id="GO:0016757">
    <property type="term" value="F:glycosyltransferase activity"/>
    <property type="evidence" value="ECO:0007669"/>
    <property type="project" value="UniProtKB-KW"/>
</dbReference>
<reference evidence="7 8" key="1">
    <citation type="submission" date="2024-03" db="EMBL/GenBank/DDBJ databases">
        <title>Actinomycetospora sp. OC33-EN06, a novel actinomycete isolated from wild orchid (Aerides multiflora).</title>
        <authorList>
            <person name="Suriyachadkun C."/>
        </authorList>
    </citation>
    <scope>NUCLEOTIDE SEQUENCE [LARGE SCALE GENOMIC DNA]</scope>
    <source>
        <strain evidence="7 8">OC33-EN06</strain>
    </source>
</reference>
<dbReference type="InterPro" id="IPR001173">
    <property type="entry name" value="Glyco_trans_2-like"/>
</dbReference>
<dbReference type="EC" id="2.4.-.-" evidence="7"/>
<evidence type="ECO:0000256" key="1">
    <source>
        <dbReference type="ARBA" id="ARBA00004776"/>
    </source>
</evidence>
<evidence type="ECO:0000256" key="3">
    <source>
        <dbReference type="ARBA" id="ARBA00022676"/>
    </source>
</evidence>
<comment type="caution">
    <text evidence="7">The sequence shown here is derived from an EMBL/GenBank/DDBJ whole genome shotgun (WGS) entry which is preliminary data.</text>
</comment>
<keyword evidence="3 7" id="KW-0328">Glycosyltransferase</keyword>
<keyword evidence="5" id="KW-0812">Transmembrane</keyword>
<dbReference type="Pfam" id="PF00535">
    <property type="entry name" value="Glycos_transf_2"/>
    <property type="match status" value="1"/>
</dbReference>
<dbReference type="PANTHER" id="PTHR43179:SF12">
    <property type="entry name" value="GALACTOFURANOSYLTRANSFERASE GLFT2"/>
    <property type="match status" value="1"/>
</dbReference>
<evidence type="ECO:0000256" key="5">
    <source>
        <dbReference type="SAM" id="Phobius"/>
    </source>
</evidence>
<evidence type="ECO:0000256" key="4">
    <source>
        <dbReference type="ARBA" id="ARBA00022679"/>
    </source>
</evidence>
<keyword evidence="8" id="KW-1185">Reference proteome</keyword>
<dbReference type="Proteomes" id="UP001370100">
    <property type="component" value="Unassembled WGS sequence"/>
</dbReference>
<dbReference type="SUPFAM" id="SSF53448">
    <property type="entry name" value="Nucleotide-diphospho-sugar transferases"/>
    <property type="match status" value="1"/>
</dbReference>
<comment type="similarity">
    <text evidence="2">Belongs to the glycosyltransferase 2 family.</text>
</comment>
<accession>A0ABU8N2K2</accession>